<feature type="transmembrane region" description="Helical" evidence="1">
    <location>
        <begin position="86"/>
        <end position="108"/>
    </location>
</feature>
<dbReference type="EMBL" id="JACXAC010000004">
    <property type="protein sequence ID" value="MBD2722900.1"/>
    <property type="molecule type" value="Genomic_DNA"/>
</dbReference>
<comment type="caution">
    <text evidence="2">The sequence shown here is derived from an EMBL/GenBank/DDBJ whole genome shotgun (WGS) entry which is preliminary data.</text>
</comment>
<feature type="transmembrane region" description="Helical" evidence="1">
    <location>
        <begin position="281"/>
        <end position="303"/>
    </location>
</feature>
<keyword evidence="3" id="KW-1185">Reference proteome</keyword>
<feature type="transmembrane region" description="Helical" evidence="1">
    <location>
        <begin position="195"/>
        <end position="219"/>
    </location>
</feature>
<feature type="transmembrane region" description="Helical" evidence="1">
    <location>
        <begin position="160"/>
        <end position="188"/>
    </location>
</feature>
<sequence>MSPSARLSAAAANPADSHRRALLLLAALLLVSVVMAFITTNTYDSGDSIKHYLFARYAFQYPMNYMDSWAKPLFTLLASPAAQGGFIGMKLFQCAIVALSAWCAYVVARTLRLPAPELAIVFAYASPDYFIIQFSGLTEPLFGLILVASVALLMTGRPGWSAALITWLPFVRSEGFILIGLWVVYFLWRRQWRYLPLLVLGYAVYSAVGAVVLGEPGWVFGHNPYATKSVYGHGEWDHFVFSLPGLLGWVVLFLAVVGGVRMALDLLDPELRQRRLFSAELLLVYGNICVFIAAHTIFWGAGLFNSFGMTRVLDVTVPLFAVVALNGLTWLVQLGNTPAAQRRIRLGWVAAAVVFLFLGTRQGFRWRRDFTRPPDQEVAENAAAWIRKTYGEGTRPLAYEFPYVAVATNNDFFDAKQHPDFRAHGDQLAEVPVGTLIVWDDWFSRTEGYVQLPMLRRDARFREMWHDAQPRNRYHPERDTTQVIVFERVR</sequence>
<gene>
    <name evidence="2" type="ORF">IC234_12265</name>
</gene>
<evidence type="ECO:0000313" key="3">
    <source>
        <dbReference type="Proteomes" id="UP000606003"/>
    </source>
</evidence>
<dbReference type="Proteomes" id="UP000606003">
    <property type="component" value="Unassembled WGS sequence"/>
</dbReference>
<feature type="transmembrane region" description="Helical" evidence="1">
    <location>
        <begin position="129"/>
        <end position="154"/>
    </location>
</feature>
<organism evidence="2 3">
    <name type="scientific">Hymenobacter armeniacus</name>
    <dbReference type="NCBI Taxonomy" id="2771358"/>
    <lineage>
        <taxon>Bacteria</taxon>
        <taxon>Pseudomonadati</taxon>
        <taxon>Bacteroidota</taxon>
        <taxon>Cytophagia</taxon>
        <taxon>Cytophagales</taxon>
        <taxon>Hymenobacteraceae</taxon>
        <taxon>Hymenobacter</taxon>
    </lineage>
</organism>
<evidence type="ECO:0000313" key="2">
    <source>
        <dbReference type="EMBL" id="MBD2722900.1"/>
    </source>
</evidence>
<protein>
    <submittedName>
        <fullName evidence="2">DUF2029 domain-containing protein</fullName>
    </submittedName>
</protein>
<keyword evidence="1" id="KW-1133">Transmembrane helix</keyword>
<feature type="transmembrane region" description="Helical" evidence="1">
    <location>
        <begin position="315"/>
        <end position="334"/>
    </location>
</feature>
<dbReference type="RefSeq" id="WP_190924990.1">
    <property type="nucleotide sequence ID" value="NZ_JACXAC010000004.1"/>
</dbReference>
<name>A0ABR8JUW9_9BACT</name>
<keyword evidence="1" id="KW-0812">Transmembrane</keyword>
<feature type="transmembrane region" description="Helical" evidence="1">
    <location>
        <begin position="346"/>
        <end position="364"/>
    </location>
</feature>
<reference evidence="2 3" key="1">
    <citation type="submission" date="2020-09" db="EMBL/GenBank/DDBJ databases">
        <authorList>
            <person name="Kim M.K."/>
        </authorList>
    </citation>
    <scope>NUCLEOTIDE SEQUENCE [LARGE SCALE GENOMIC DNA]</scope>
    <source>
        <strain evidence="2 3">BT189</strain>
    </source>
</reference>
<accession>A0ABR8JUW9</accession>
<evidence type="ECO:0000256" key="1">
    <source>
        <dbReference type="SAM" id="Phobius"/>
    </source>
</evidence>
<feature type="transmembrane region" description="Helical" evidence="1">
    <location>
        <begin position="239"/>
        <end position="260"/>
    </location>
</feature>
<keyword evidence="1" id="KW-0472">Membrane</keyword>
<proteinExistence type="predicted"/>